<dbReference type="PANTHER" id="PTHR36450">
    <property type="entry name" value="THIOREDOXIN"/>
    <property type="match status" value="1"/>
</dbReference>
<evidence type="ECO:0000313" key="3">
    <source>
        <dbReference type="Proteomes" id="UP000601990"/>
    </source>
</evidence>
<dbReference type="NCBIfam" id="TIGR00412">
    <property type="entry name" value="redox_disulf_2"/>
    <property type="match status" value="1"/>
</dbReference>
<dbReference type="PANTHER" id="PTHR36450:SF1">
    <property type="entry name" value="THIOREDOXIN"/>
    <property type="match status" value="1"/>
</dbReference>
<dbReference type="InterPro" id="IPR012336">
    <property type="entry name" value="Thioredoxin-like_fold"/>
</dbReference>
<comment type="caution">
    <text evidence="2">The sequence shown here is derived from an EMBL/GenBank/DDBJ whole genome shotgun (WGS) entry which is preliminary data.</text>
</comment>
<reference evidence="2" key="1">
    <citation type="submission" date="2019-12" db="EMBL/GenBank/DDBJ databases">
        <title>Comparative genomics gives insights into the taxonomy of the Azoarcus-Aromatoleum group and reveals separate origins of nif in the plant-associated Azoarcus and non-plant-associated Aromatoleum sub-groups.</title>
        <authorList>
            <person name="Lafos M."/>
            <person name="Maluk M."/>
            <person name="Batista M."/>
            <person name="Junghare M."/>
            <person name="Carmona M."/>
            <person name="Faoro H."/>
            <person name="Cruz L.M."/>
            <person name="Battistoni F."/>
            <person name="De Souza E."/>
            <person name="Pedrosa F."/>
            <person name="Chen W.-M."/>
            <person name="Poole P.S."/>
            <person name="Dixon R.A."/>
            <person name="James E.K."/>
        </authorList>
    </citation>
    <scope>NUCLEOTIDE SEQUENCE</scope>
    <source>
        <strain evidence="2">U120</strain>
    </source>
</reference>
<dbReference type="Pfam" id="PF13192">
    <property type="entry name" value="Thioredoxin_3"/>
    <property type="match status" value="1"/>
</dbReference>
<sequence>MITIKVLGPGCANCRKLEEVARQAVASVGVEADIVKITDMATIIDYDVIQTPGLVINEKLVSSGRIPTASTIAEWIRTSS</sequence>
<protein>
    <submittedName>
        <fullName evidence="2">Thioredoxin family protein</fullName>
    </submittedName>
</protein>
<accession>A0ABX1N6W9</accession>
<name>A0ABX1N6W9_9RHOO</name>
<dbReference type="Proteomes" id="UP000601990">
    <property type="component" value="Unassembled WGS sequence"/>
</dbReference>
<dbReference type="InterPro" id="IPR005243">
    <property type="entry name" value="THIRX-like_proc"/>
</dbReference>
<gene>
    <name evidence="2" type="ORF">GO608_17125</name>
</gene>
<organism evidence="2 3">
    <name type="scientific">Aromatoleum buckelii</name>
    <dbReference type="NCBI Taxonomy" id="200254"/>
    <lineage>
        <taxon>Bacteria</taxon>
        <taxon>Pseudomonadati</taxon>
        <taxon>Pseudomonadota</taxon>
        <taxon>Betaproteobacteria</taxon>
        <taxon>Rhodocyclales</taxon>
        <taxon>Rhodocyclaceae</taxon>
        <taxon>Aromatoleum</taxon>
    </lineage>
</organism>
<proteinExistence type="predicted"/>
<dbReference type="InterPro" id="IPR036249">
    <property type="entry name" value="Thioredoxin-like_sf"/>
</dbReference>
<keyword evidence="3" id="KW-1185">Reference proteome</keyword>
<dbReference type="SUPFAM" id="SSF52833">
    <property type="entry name" value="Thioredoxin-like"/>
    <property type="match status" value="1"/>
</dbReference>
<feature type="domain" description="Thioredoxin-like fold" evidence="1">
    <location>
        <begin position="3"/>
        <end position="76"/>
    </location>
</feature>
<evidence type="ECO:0000313" key="2">
    <source>
        <dbReference type="EMBL" id="NMF95036.1"/>
    </source>
</evidence>
<dbReference type="RefSeq" id="WP_169200238.1">
    <property type="nucleotide sequence ID" value="NZ_WTVH02000009.1"/>
</dbReference>
<dbReference type="PIRSF" id="PIRSF037031">
    <property type="entry name" value="Redox_disulphide_2"/>
    <property type="match status" value="1"/>
</dbReference>
<dbReference type="Gene3D" id="3.40.30.10">
    <property type="entry name" value="Glutaredoxin"/>
    <property type="match status" value="1"/>
</dbReference>
<evidence type="ECO:0000259" key="1">
    <source>
        <dbReference type="Pfam" id="PF13192"/>
    </source>
</evidence>
<dbReference type="EMBL" id="WTVH01000044">
    <property type="protein sequence ID" value="NMF95036.1"/>
    <property type="molecule type" value="Genomic_DNA"/>
</dbReference>